<evidence type="ECO:0000313" key="6">
    <source>
        <dbReference type="EMBL" id="MEJ8676317.1"/>
    </source>
</evidence>
<sequence>MPREIAVYGILLPTLLPLFVLSLLLQAGVDWLLGKLGVYEHVWHPALFRWCLLAVIFGGLALPLYH</sequence>
<organism evidence="7 8">
    <name type="scientific">Chromobacterium amazonense</name>
    <dbReference type="NCBI Taxonomy" id="1382803"/>
    <lineage>
        <taxon>Bacteria</taxon>
        <taxon>Pseudomonadati</taxon>
        <taxon>Pseudomonadota</taxon>
        <taxon>Betaproteobacteria</taxon>
        <taxon>Neisseriales</taxon>
        <taxon>Chromobacteriaceae</taxon>
        <taxon>Chromobacterium</taxon>
    </lineage>
</organism>
<dbReference type="InterPro" id="IPR012451">
    <property type="entry name" value="DUF1656"/>
</dbReference>
<dbReference type="RefSeq" id="WP_043629058.1">
    <property type="nucleotide sequence ID" value="NZ_CAWMOE010000027.1"/>
</dbReference>
<evidence type="ECO:0000256" key="1">
    <source>
        <dbReference type="ARBA" id="ARBA00022475"/>
    </source>
</evidence>
<keyword evidence="1" id="KW-1003">Cell membrane</keyword>
<gene>
    <name evidence="7" type="ORF">BUE93_02040</name>
    <name evidence="6" type="ORF">QCL97_016420</name>
</gene>
<evidence type="ECO:0000313" key="8">
    <source>
        <dbReference type="Proteomes" id="UP000239469"/>
    </source>
</evidence>
<dbReference type="Proteomes" id="UP000239469">
    <property type="component" value="Unassembled WGS sequence"/>
</dbReference>
<dbReference type="Pfam" id="PF07869">
    <property type="entry name" value="DUF1656"/>
    <property type="match status" value="1"/>
</dbReference>
<feature type="transmembrane region" description="Helical" evidence="5">
    <location>
        <begin position="7"/>
        <end position="27"/>
    </location>
</feature>
<comment type="caution">
    <text evidence="7">The sequence shown here is derived from an EMBL/GenBank/DDBJ whole genome shotgun (WGS) entry which is preliminary data.</text>
</comment>
<name>A0A1S1X7V8_9NEIS</name>
<evidence type="ECO:0000256" key="2">
    <source>
        <dbReference type="ARBA" id="ARBA00022692"/>
    </source>
</evidence>
<reference evidence="6 9" key="2">
    <citation type="submission" date="2023-12" db="EMBL/GenBank/DDBJ databases">
        <title>Evaluation and characterization of a potential secondary metabolite violacein from indigenous Chromobacterium amazonense SAM215.</title>
        <authorList>
            <person name="Tarafdar M.R."/>
            <person name="Abedin S.M."/>
            <person name="Atiqua A."/>
            <person name="Saha A."/>
            <person name="Khan S.N."/>
        </authorList>
    </citation>
    <scope>NUCLEOTIDE SEQUENCE [LARGE SCALE GENOMIC DNA]</scope>
    <source>
        <strain evidence="6 9">SAM215</strain>
    </source>
</reference>
<evidence type="ECO:0000256" key="3">
    <source>
        <dbReference type="ARBA" id="ARBA00022989"/>
    </source>
</evidence>
<dbReference type="OrthoDB" id="7021192at2"/>
<keyword evidence="2 5" id="KW-0812">Transmembrane</keyword>
<dbReference type="EMBL" id="MTBD01000004">
    <property type="protein sequence ID" value="PRP72243.1"/>
    <property type="molecule type" value="Genomic_DNA"/>
</dbReference>
<keyword evidence="4 5" id="KW-0472">Membrane</keyword>
<dbReference type="EMBL" id="JAVFJF020000042">
    <property type="protein sequence ID" value="MEJ8676317.1"/>
    <property type="molecule type" value="Genomic_DNA"/>
</dbReference>
<proteinExistence type="predicted"/>
<evidence type="ECO:0000256" key="5">
    <source>
        <dbReference type="SAM" id="Phobius"/>
    </source>
</evidence>
<dbReference type="AlphaFoldDB" id="A0A1S1X7V8"/>
<accession>A0A1S1X7V8</accession>
<evidence type="ECO:0000313" key="9">
    <source>
        <dbReference type="Proteomes" id="UP001224516"/>
    </source>
</evidence>
<keyword evidence="9" id="KW-1185">Reference proteome</keyword>
<dbReference type="Proteomes" id="UP001224516">
    <property type="component" value="Unassembled WGS sequence"/>
</dbReference>
<reference evidence="7 8" key="1">
    <citation type="submission" date="2017-01" db="EMBL/GenBank/DDBJ databases">
        <title>New insights into the genetic diversity of Chromobacterium isolated from tropical freshwater lake.</title>
        <authorList>
            <person name="Santos A.B."/>
            <person name="Nascimento A.M."/>
            <person name="Da Silva P.C."/>
        </authorList>
    </citation>
    <scope>NUCLEOTIDE SEQUENCE [LARGE SCALE GENOMIC DNA]</scope>
    <source>
        <strain evidence="7 8">56AF</strain>
    </source>
</reference>
<evidence type="ECO:0000256" key="4">
    <source>
        <dbReference type="ARBA" id="ARBA00023136"/>
    </source>
</evidence>
<evidence type="ECO:0000313" key="7">
    <source>
        <dbReference type="EMBL" id="PRP72243.1"/>
    </source>
</evidence>
<keyword evidence="3 5" id="KW-1133">Transmembrane helix</keyword>
<protein>
    <submittedName>
        <fullName evidence="7">DUF1656 domain-containing protein</fullName>
    </submittedName>
</protein>
<feature type="transmembrane region" description="Helical" evidence="5">
    <location>
        <begin position="47"/>
        <end position="65"/>
    </location>
</feature>